<evidence type="ECO:0000313" key="5">
    <source>
        <dbReference type="Proteomes" id="UP001201163"/>
    </source>
</evidence>
<dbReference type="Pfam" id="PF20665">
    <property type="entry name" value="Zw10_middle"/>
    <property type="match status" value="1"/>
</dbReference>
<dbReference type="GO" id="GO:0005737">
    <property type="term" value="C:cytoplasm"/>
    <property type="evidence" value="ECO:0007669"/>
    <property type="project" value="GOC"/>
</dbReference>
<dbReference type="EMBL" id="JAKELL010000002">
    <property type="protein sequence ID" value="KAH9000330.1"/>
    <property type="molecule type" value="Genomic_DNA"/>
</dbReference>
<evidence type="ECO:0000259" key="3">
    <source>
        <dbReference type="Pfam" id="PF22766"/>
    </source>
</evidence>
<name>A0AAD4QF79_9AGAM</name>
<dbReference type="Pfam" id="PF22766">
    <property type="entry name" value="ZW10_C2"/>
    <property type="match status" value="1"/>
</dbReference>
<dbReference type="AlphaFoldDB" id="A0AAD4QF79"/>
<organism evidence="4 5">
    <name type="scientific">Lactarius akahatsu</name>
    <dbReference type="NCBI Taxonomy" id="416441"/>
    <lineage>
        <taxon>Eukaryota</taxon>
        <taxon>Fungi</taxon>
        <taxon>Dikarya</taxon>
        <taxon>Basidiomycota</taxon>
        <taxon>Agaricomycotina</taxon>
        <taxon>Agaricomycetes</taxon>
        <taxon>Russulales</taxon>
        <taxon>Russulaceae</taxon>
        <taxon>Lactarius</taxon>
    </lineage>
</organism>
<dbReference type="Gene3D" id="1.10.357.150">
    <property type="match status" value="1"/>
</dbReference>
<keyword evidence="5" id="KW-1185">Reference proteome</keyword>
<accession>A0AAD4QF79</accession>
<evidence type="ECO:0000313" key="4">
    <source>
        <dbReference type="EMBL" id="KAH9000330.1"/>
    </source>
</evidence>
<feature type="domain" description="ZW10 C-terminal helical" evidence="3">
    <location>
        <begin position="787"/>
        <end position="930"/>
    </location>
</feature>
<feature type="compositionally biased region" description="Basic and acidic residues" evidence="1">
    <location>
        <begin position="574"/>
        <end position="586"/>
    </location>
</feature>
<dbReference type="PANTHER" id="PTHR12205:SF0">
    <property type="entry name" value="CENTROMERE_KINETOCHORE PROTEIN ZW10 HOMOLOG"/>
    <property type="match status" value="1"/>
</dbReference>
<protein>
    <submittedName>
        <fullName evidence="4">Centromere/kinetochore Zw10-domain-containing protein</fullName>
    </submittedName>
</protein>
<reference evidence="4" key="1">
    <citation type="submission" date="2022-01" db="EMBL/GenBank/DDBJ databases">
        <title>Comparative genomics reveals a dynamic genome evolution in the ectomycorrhizal milk-cap (Lactarius) mushrooms.</title>
        <authorList>
            <consortium name="DOE Joint Genome Institute"/>
            <person name="Lebreton A."/>
            <person name="Tang N."/>
            <person name="Kuo A."/>
            <person name="LaButti K."/>
            <person name="Drula E."/>
            <person name="Barry K."/>
            <person name="Clum A."/>
            <person name="Lipzen A."/>
            <person name="Mousain D."/>
            <person name="Ng V."/>
            <person name="Wang R."/>
            <person name="Wang X."/>
            <person name="Dai Y."/>
            <person name="Henrissat B."/>
            <person name="Grigoriev I.V."/>
            <person name="Guerin-Laguette A."/>
            <person name="Yu F."/>
            <person name="Martin F.M."/>
        </authorList>
    </citation>
    <scope>NUCLEOTIDE SEQUENCE</scope>
    <source>
        <strain evidence="4">QP</strain>
    </source>
</reference>
<comment type="caution">
    <text evidence="4">The sequence shown here is derived from an EMBL/GenBank/DDBJ whole genome shotgun (WGS) entry which is preliminary data.</text>
</comment>
<dbReference type="PANTHER" id="PTHR12205">
    <property type="entry name" value="CENTROMERE/KINETOCHORE PROTEIN ZW10"/>
    <property type="match status" value="1"/>
</dbReference>
<dbReference type="InterPro" id="IPR055148">
    <property type="entry name" value="ZW10_C_2"/>
</dbReference>
<dbReference type="InterPro" id="IPR046362">
    <property type="entry name" value="Zw10/DSL1_C_sf"/>
</dbReference>
<sequence>MTFPTPSHLPRNATPQDASSRILLKISSASAKSLNAEVAASWVAELDQAILESKAKIHERINAGLPLFEQQFASSEAVQERFAALKANVDELNDAVSHSELGIIPTVVHALSTHAALAQRTQDTETTLDAMERLLRCREEFDYLVSLANEGKLTEAVRASTRLQNLLDTAPPALKDAEVLSSLKTAFRAARDRIEEQLTDAYSRSVVLSPRELTIRPTVQVRDSDTVLDLTAILSSCSTTSLSEHLTVLRRDIDAYYIRHLLTQPVSLTHSFAKDISGVLSHKLSLLSSQSTSEDLSTRLENLMSLLDFLDTHLFAVLPSPHATNFKKTLCKPVTSALLQQFLVSLLPSSLSTMPRYLRLLKQAETLEEKYTIGMLGQDPRDREVKSWTDSVSSHYERKRRAQILEGARQMILQEGDHAQIRVEADLPSAPPPPSSAQATQGSGSSSEGAWDVSDDAWGLEGEESGDTDNLGSAAEEEDAWGFDDAPAERNPAELEVSPGPSLSKGTIAEPELVPPTDDSAWGWDDNDDNVDEAASPRASSSGNSADLDDDPWGESPKSSPERRTFVSTHKPASRLEKLANKEKAKATLPQSTGSPMVTARHPPPALAKSNEPAVIGGATFKGKEPLRLVHRIETYTVSKRTQELADMVDTILQEGAEFASTTIFGLGASATQSRGSVILQTGPAVFDLFRALYTAKFDQQPSELKTMVFANDCAYACGRVLRAAEKCPNSVKDGLLETADSLDLLGRKWFERSVDIQQDSVASHLKRAEGFVGTADQERFDECEEAVMSILSQVRKVAKHWAGVLGKTKYFDALGSLVNFSLMRILGDILALPDITEVESHRLSELCRILHALEGLFIDDPEQPSFVVACVPAWLKFSYLSELLEASMTDISYLFDEGALIDYETEELVKLVRALFADKPQRANLVNKLVAGHTHSP</sequence>
<gene>
    <name evidence="4" type="ORF">EDB92DRAFT_1984448</name>
</gene>
<dbReference type="GO" id="GO:0007094">
    <property type="term" value="P:mitotic spindle assembly checkpoint signaling"/>
    <property type="evidence" value="ECO:0007669"/>
    <property type="project" value="TreeGrafter"/>
</dbReference>
<dbReference type="InterPro" id="IPR048344">
    <property type="entry name" value="Zw10_middle"/>
</dbReference>
<dbReference type="Proteomes" id="UP001201163">
    <property type="component" value="Unassembled WGS sequence"/>
</dbReference>
<feature type="compositionally biased region" description="Low complexity" evidence="1">
    <location>
        <begin position="436"/>
        <end position="447"/>
    </location>
</feature>
<dbReference type="GO" id="GO:1990423">
    <property type="term" value="C:RZZ complex"/>
    <property type="evidence" value="ECO:0007669"/>
    <property type="project" value="TreeGrafter"/>
</dbReference>
<evidence type="ECO:0000256" key="1">
    <source>
        <dbReference type="SAM" id="MobiDB-lite"/>
    </source>
</evidence>
<evidence type="ECO:0000259" key="2">
    <source>
        <dbReference type="Pfam" id="PF20665"/>
    </source>
</evidence>
<feature type="domain" description="Centromere/kinetochore protein zw10 middle" evidence="2">
    <location>
        <begin position="283"/>
        <end position="412"/>
    </location>
</feature>
<dbReference type="GO" id="GO:0006888">
    <property type="term" value="P:endoplasmic reticulum to Golgi vesicle-mediated transport"/>
    <property type="evidence" value="ECO:0007669"/>
    <property type="project" value="TreeGrafter"/>
</dbReference>
<feature type="region of interest" description="Disordered" evidence="1">
    <location>
        <begin position="425"/>
        <end position="601"/>
    </location>
</feature>
<proteinExistence type="predicted"/>